<comment type="caution">
    <text evidence="2">The sequence shown here is derived from an EMBL/GenBank/DDBJ whole genome shotgun (WGS) entry which is preliminary data.</text>
</comment>
<name>A0A2N0QKW5_9GLOM</name>
<dbReference type="VEuPathDB" id="FungiDB:RhiirFUN_016285"/>
<feature type="transmembrane region" description="Helical" evidence="1">
    <location>
        <begin position="78"/>
        <end position="101"/>
    </location>
</feature>
<sequence>MFIIVQVNEGAKIITGLLVKEVEESSLFSTLFDSVFSGNYFHQNVRVEVRKTETGPWVPVQEGLQGKLLLMKTLGFIYLKYILLLCDFVVPLSQIHILNAFTRLMDFRYQLPAQKREDIHDILLYNHIIQLFQSMCVGWPGNDHNTCGKKFIERLTKAIWYIDPHLEKLRSRGCHLPIII</sequence>
<reference evidence="2 3" key="2">
    <citation type="submission" date="2017-10" db="EMBL/GenBank/DDBJ databases">
        <title>Genome analyses suggest a sexual origin of heterokaryosis in a supposedly ancient asexual fungus.</title>
        <authorList>
            <person name="Corradi N."/>
            <person name="Sedzielewska K."/>
            <person name="Noel J."/>
            <person name="Charron P."/>
            <person name="Farinelli L."/>
            <person name="Marton T."/>
            <person name="Kruger M."/>
            <person name="Pelin A."/>
            <person name="Brachmann A."/>
            <person name="Corradi N."/>
        </authorList>
    </citation>
    <scope>NUCLEOTIDE SEQUENCE [LARGE SCALE GENOMIC DNA]</scope>
    <source>
        <strain evidence="2 3">A1</strain>
    </source>
</reference>
<evidence type="ECO:0000313" key="2">
    <source>
        <dbReference type="EMBL" id="PKC51697.1"/>
    </source>
</evidence>
<dbReference type="AlphaFoldDB" id="A0A2N0QKW5"/>
<keyword evidence="1" id="KW-1133">Transmembrane helix</keyword>
<proteinExistence type="predicted"/>
<evidence type="ECO:0000313" key="3">
    <source>
        <dbReference type="Proteomes" id="UP000232688"/>
    </source>
</evidence>
<organism evidence="2 3">
    <name type="scientific">Rhizophagus irregularis</name>
    <dbReference type="NCBI Taxonomy" id="588596"/>
    <lineage>
        <taxon>Eukaryota</taxon>
        <taxon>Fungi</taxon>
        <taxon>Fungi incertae sedis</taxon>
        <taxon>Mucoromycota</taxon>
        <taxon>Glomeromycotina</taxon>
        <taxon>Glomeromycetes</taxon>
        <taxon>Glomerales</taxon>
        <taxon>Glomeraceae</taxon>
        <taxon>Rhizophagus</taxon>
    </lineage>
</organism>
<dbReference type="EMBL" id="LLXH01007168">
    <property type="protein sequence ID" value="PKC51697.1"/>
    <property type="molecule type" value="Genomic_DNA"/>
</dbReference>
<dbReference type="VEuPathDB" id="FungiDB:RhiirA1_483182"/>
<accession>A0A2N0QKW5</accession>
<keyword evidence="1" id="KW-0812">Transmembrane</keyword>
<keyword evidence="1" id="KW-0472">Membrane</keyword>
<dbReference type="Proteomes" id="UP000232688">
    <property type="component" value="Unassembled WGS sequence"/>
</dbReference>
<evidence type="ECO:0000256" key="1">
    <source>
        <dbReference type="SAM" id="Phobius"/>
    </source>
</evidence>
<reference evidence="2 3" key="1">
    <citation type="submission" date="2017-10" db="EMBL/GenBank/DDBJ databases">
        <title>Extensive intraspecific genome diversity in a model arbuscular mycorrhizal fungus.</title>
        <authorList>
            <person name="Chen E.C.H."/>
            <person name="Morin E."/>
            <person name="Baudet D."/>
            <person name="Noel J."/>
            <person name="Ndikumana S."/>
            <person name="Charron P."/>
            <person name="St-Onge C."/>
            <person name="Giorgi J."/>
            <person name="Grigoriev I.V."/>
            <person name="Roux C."/>
            <person name="Martin F.M."/>
            <person name="Corradi N."/>
        </authorList>
    </citation>
    <scope>NUCLEOTIDE SEQUENCE [LARGE SCALE GENOMIC DNA]</scope>
    <source>
        <strain evidence="2 3">A1</strain>
    </source>
</reference>
<dbReference type="VEuPathDB" id="FungiDB:FUN_012184"/>
<gene>
    <name evidence="2" type="ORF">RhiirA1_483182</name>
</gene>
<protein>
    <submittedName>
        <fullName evidence="2">Uncharacterized protein</fullName>
    </submittedName>
</protein>